<reference evidence="7 8" key="2">
    <citation type="submission" date="2020-08" db="EMBL/GenBank/DDBJ databases">
        <title>Adhaeribacter dokdonensis sp. nov., isolated from the rhizosphere of Elymus tsukushiensis, a plant native to the Dokdo Islands, Republic of Korea.</title>
        <authorList>
            <person name="Ghim S.Y."/>
        </authorList>
    </citation>
    <scope>NUCLEOTIDE SEQUENCE [LARGE SCALE GENOMIC DNA]</scope>
    <source>
        <strain evidence="7 8">KUDC8001</strain>
    </source>
</reference>
<dbReference type="KEGG" id="add:HUW48_24130"/>
<keyword evidence="3" id="KW-0998">Cell outer membrane</keyword>
<dbReference type="GO" id="GO:0009279">
    <property type="term" value="C:cell outer membrane"/>
    <property type="evidence" value="ECO:0007669"/>
    <property type="project" value="UniProtKB-SubCell"/>
</dbReference>
<dbReference type="InterPro" id="IPR037066">
    <property type="entry name" value="Plug_dom_sf"/>
</dbReference>
<dbReference type="Gene3D" id="2.40.170.20">
    <property type="entry name" value="TonB-dependent receptor, beta-barrel domain"/>
    <property type="match status" value="1"/>
</dbReference>
<evidence type="ECO:0000259" key="6">
    <source>
        <dbReference type="Pfam" id="PF14905"/>
    </source>
</evidence>
<dbReference type="Pfam" id="PF13620">
    <property type="entry name" value="CarboxypepD_reg"/>
    <property type="match status" value="1"/>
</dbReference>
<dbReference type="InterPro" id="IPR041700">
    <property type="entry name" value="OMP_b-brl_3"/>
</dbReference>
<feature type="region of interest" description="Disordered" evidence="4">
    <location>
        <begin position="802"/>
        <end position="822"/>
    </location>
</feature>
<proteinExistence type="predicted"/>
<comment type="subcellular location">
    <subcellularLocation>
        <location evidence="1">Cell outer membrane</location>
    </subcellularLocation>
</comment>
<evidence type="ECO:0000256" key="2">
    <source>
        <dbReference type="ARBA" id="ARBA00023136"/>
    </source>
</evidence>
<protein>
    <submittedName>
        <fullName evidence="7">TonB-dependent receptor</fullName>
    </submittedName>
</protein>
<dbReference type="SUPFAM" id="SSF56935">
    <property type="entry name" value="Porins"/>
    <property type="match status" value="1"/>
</dbReference>
<dbReference type="InterPro" id="IPR008969">
    <property type="entry name" value="CarboxyPept-like_regulatory"/>
</dbReference>
<evidence type="ECO:0000256" key="4">
    <source>
        <dbReference type="SAM" id="MobiDB-lite"/>
    </source>
</evidence>
<feature type="compositionally biased region" description="Gly residues" evidence="4">
    <location>
        <begin position="812"/>
        <end position="822"/>
    </location>
</feature>
<evidence type="ECO:0000313" key="8">
    <source>
        <dbReference type="Proteomes" id="UP000514509"/>
    </source>
</evidence>
<evidence type="ECO:0000256" key="1">
    <source>
        <dbReference type="ARBA" id="ARBA00004442"/>
    </source>
</evidence>
<dbReference type="SUPFAM" id="SSF49464">
    <property type="entry name" value="Carboxypeptidase regulatory domain-like"/>
    <property type="match status" value="1"/>
</dbReference>
<dbReference type="Gene3D" id="2.170.130.10">
    <property type="entry name" value="TonB-dependent receptor, plug domain"/>
    <property type="match status" value="1"/>
</dbReference>
<dbReference type="PANTHER" id="PTHR40980">
    <property type="entry name" value="PLUG DOMAIN-CONTAINING PROTEIN"/>
    <property type="match status" value="1"/>
</dbReference>
<dbReference type="RefSeq" id="WP_182413362.1">
    <property type="nucleotide sequence ID" value="NZ_CP055153.1"/>
</dbReference>
<feature type="signal peptide" evidence="5">
    <location>
        <begin position="1"/>
        <end position="20"/>
    </location>
</feature>
<dbReference type="Pfam" id="PF14905">
    <property type="entry name" value="OMP_b-brl_3"/>
    <property type="match status" value="1"/>
</dbReference>
<accession>A0A7L7LDM4</accession>
<keyword evidence="7" id="KW-0675">Receptor</keyword>
<feature type="domain" description="Outer membrane protein beta-barrel" evidence="6">
    <location>
        <begin position="385"/>
        <end position="789"/>
    </location>
</feature>
<dbReference type="PANTHER" id="PTHR40980:SF4">
    <property type="entry name" value="TONB-DEPENDENT RECEPTOR-LIKE BETA-BARREL DOMAIN-CONTAINING PROTEIN"/>
    <property type="match status" value="1"/>
</dbReference>
<name>A0A7L7LDM4_9BACT</name>
<keyword evidence="8" id="KW-1185">Reference proteome</keyword>
<gene>
    <name evidence="7" type="ORF">HUW48_24130</name>
</gene>
<dbReference type="EMBL" id="CP055153">
    <property type="protein sequence ID" value="QMU30920.1"/>
    <property type="molecule type" value="Genomic_DNA"/>
</dbReference>
<sequence length="822" mass="91976">MKQFLAILFLNLGCCLFSFAQDNAPAFPVISGTVKGIIQDSLKKEPLGYVTVILLEKGKNEPVKTTLSKDDGSFEVNNLPAKPYQLALAFVGYRNKKIDLPAFTPEKLMVDVGIMYLTTTTKQLKEVEIVTERPLVKQDIDKITYDVGADPESKNLTALDMLRKVPLITVDADDNIELKGNSNYKVLVNGKTSSLFVRNPKDVFKSMPASSIKNIEVITNPPSKYEAEGVGGIINIITNKKTMGGYNGSINIGAGQPQSYLGGAYITAKIKKFGATGNYFFNDYTSPAGRNNLFRRDAFNNQLNQVGESQYNGDYRYAGGELSYEIDTLNLLTANLGFNRGRNNNDLTQKVQNLNNTGALTQAYDRLNNGSGQWRGVDVGLDYQHTFKRNKEQIFTLSYKFNQNGDDSYSDFRVVPVLNYPESIISKTENNGKTNEQTFQADYVQPIKKQTLEVGVKSILRNSKSDYYYSDLDESSQAYIVDPTRTNNFEYQQDIYAAYTSLSLKKNKWGLRVGSRLEETRIDANFKSSGEFVKQDYFNLIPSVALSRQLKGTASLKTSYTQRIERPGLWYLNPYRNEIDPRNIFFGNPALQPAVNHAFDVSYSNFIKGSSINGSLFYNFTNESIQSFTTLNGDTAITTYGNIGKNHTVGLSLNGNVVITKKFNVNINGSASYVRLSSFLRGLPVNNEGVTANVFGYASYRLDKGWRLSANLGVNSPRITLQGTSASYSFHSFSVNKQLFKGEKGSVSFSVNSPFQKRRRWLSEINDIQFYQRQESYYVMRRFNLSFNYRFGKLQSGIARKKRGIQNDDVKSGGGQSSGTGN</sequence>
<dbReference type="InterPro" id="IPR036942">
    <property type="entry name" value="Beta-barrel_TonB_sf"/>
</dbReference>
<dbReference type="AlphaFoldDB" id="A0A7L7LDM4"/>
<evidence type="ECO:0000256" key="3">
    <source>
        <dbReference type="ARBA" id="ARBA00023237"/>
    </source>
</evidence>
<keyword evidence="2" id="KW-0472">Membrane</keyword>
<evidence type="ECO:0000256" key="5">
    <source>
        <dbReference type="SAM" id="SignalP"/>
    </source>
</evidence>
<evidence type="ECO:0000313" key="7">
    <source>
        <dbReference type="EMBL" id="QMU30920.1"/>
    </source>
</evidence>
<feature type="chain" id="PRO_5029476446" evidence="5">
    <location>
        <begin position="21"/>
        <end position="822"/>
    </location>
</feature>
<organism evidence="7 8">
    <name type="scientific">Adhaeribacter radiodurans</name>
    <dbReference type="NCBI Taxonomy" id="2745197"/>
    <lineage>
        <taxon>Bacteria</taxon>
        <taxon>Pseudomonadati</taxon>
        <taxon>Bacteroidota</taxon>
        <taxon>Cytophagia</taxon>
        <taxon>Cytophagales</taxon>
        <taxon>Hymenobacteraceae</taxon>
        <taxon>Adhaeribacter</taxon>
    </lineage>
</organism>
<reference evidence="7 8" key="1">
    <citation type="submission" date="2020-06" db="EMBL/GenBank/DDBJ databases">
        <authorList>
            <person name="Hwang Y.J."/>
        </authorList>
    </citation>
    <scope>NUCLEOTIDE SEQUENCE [LARGE SCALE GENOMIC DNA]</scope>
    <source>
        <strain evidence="7 8">KUDC8001</strain>
    </source>
</reference>
<keyword evidence="5" id="KW-0732">Signal</keyword>
<dbReference type="Proteomes" id="UP000514509">
    <property type="component" value="Chromosome"/>
</dbReference>